<reference evidence="1 3" key="1">
    <citation type="submission" date="2016-02" db="EMBL/GenBank/DDBJ databases">
        <authorList>
            <person name="Holder M.E."/>
            <person name="Ajami N.J."/>
            <person name="Petrosino J.F."/>
        </authorList>
    </citation>
    <scope>NUCLEOTIDE SEQUENCE [LARGE SCALE GENOMIC DNA]</scope>
    <source>
        <strain evidence="1 3">CCUG 32990</strain>
    </source>
</reference>
<dbReference type="RefSeq" id="WP_066429142.1">
    <property type="nucleotide sequence ID" value="NZ_CP014227.1"/>
</dbReference>
<dbReference type="EMBL" id="CP014227">
    <property type="protein sequence ID" value="AMD85080.1"/>
    <property type="molecule type" value="Genomic_DNA"/>
</dbReference>
<evidence type="ECO:0000313" key="2">
    <source>
        <dbReference type="EMBL" id="SNV05164.1"/>
    </source>
</evidence>
<dbReference type="KEGG" id="chg:AXF12_05830"/>
<dbReference type="Proteomes" id="UP000065822">
    <property type="component" value="Chromosome"/>
</dbReference>
<keyword evidence="3" id="KW-1185">Reference proteome</keyword>
<proteinExistence type="predicted"/>
<accession>A0AAX2GW12</accession>
<protein>
    <submittedName>
        <fullName evidence="2">Uncharacterized protein</fullName>
    </submittedName>
</protein>
<gene>
    <name evidence="1" type="ORF">AXF12_05830</name>
    <name evidence="2" type="ORF">SAMEA44541418_00553</name>
</gene>
<dbReference type="AlphaFoldDB" id="A0AAX2GW12"/>
<reference evidence="2 4" key="2">
    <citation type="submission" date="2017-06" db="EMBL/GenBank/DDBJ databases">
        <authorList>
            <consortium name="Pathogen Informatics"/>
        </authorList>
    </citation>
    <scope>NUCLEOTIDE SEQUENCE [LARGE SCALE GENOMIC DNA]</scope>
    <source>
        <strain evidence="2 4">NCTC12947</strain>
    </source>
</reference>
<evidence type="ECO:0000313" key="3">
    <source>
        <dbReference type="Proteomes" id="UP000065822"/>
    </source>
</evidence>
<dbReference type="Proteomes" id="UP000215539">
    <property type="component" value="Chromosome 1"/>
</dbReference>
<organism evidence="2 4">
    <name type="scientific">Capnocytophaga haemolytica</name>
    <dbReference type="NCBI Taxonomy" id="45243"/>
    <lineage>
        <taxon>Bacteria</taxon>
        <taxon>Pseudomonadati</taxon>
        <taxon>Bacteroidota</taxon>
        <taxon>Flavobacteriia</taxon>
        <taxon>Flavobacteriales</taxon>
        <taxon>Flavobacteriaceae</taxon>
        <taxon>Capnocytophaga</taxon>
    </lineage>
</organism>
<name>A0AAX2GW12_9FLAO</name>
<sequence>MNIERQTADTLLQRPKRVEVVGKMYEVPVITAATLALFSEQVASIGVQDVDAERFYEVLFENAGKSKDVARALAVLILGAKVVERLKRRWWTRFVGGDALSRLTDRIYYGLPLEEMAALFRTLLEDIQPTVFFSLIIFLSGMNATKPTRTTEATASGQLSGAL</sequence>
<evidence type="ECO:0000313" key="1">
    <source>
        <dbReference type="EMBL" id="AMD85080.1"/>
    </source>
</evidence>
<dbReference type="EMBL" id="LT906449">
    <property type="protein sequence ID" value="SNV05164.1"/>
    <property type="molecule type" value="Genomic_DNA"/>
</dbReference>
<evidence type="ECO:0000313" key="4">
    <source>
        <dbReference type="Proteomes" id="UP000215539"/>
    </source>
</evidence>